<feature type="domain" description="PDZ" evidence="5">
    <location>
        <begin position="4"/>
        <end position="87"/>
    </location>
</feature>
<dbReference type="GO" id="GO:0005912">
    <property type="term" value="C:adherens junction"/>
    <property type="evidence" value="ECO:0007669"/>
    <property type="project" value="TreeGrafter"/>
</dbReference>
<dbReference type="AlphaFoldDB" id="A0A448X857"/>
<gene>
    <name evidence="6" type="ORF">PXEA_LOCUS23871</name>
</gene>
<comment type="subcellular location">
    <subcellularLocation>
        <location evidence="1">Cytoplasm</location>
    </subcellularLocation>
</comment>
<evidence type="ECO:0000256" key="1">
    <source>
        <dbReference type="ARBA" id="ARBA00004496"/>
    </source>
</evidence>
<protein>
    <recommendedName>
        <fullName evidence="5">PDZ domain-containing protein</fullName>
    </recommendedName>
</protein>
<dbReference type="InterPro" id="IPR001478">
    <property type="entry name" value="PDZ"/>
</dbReference>
<feature type="region of interest" description="Disordered" evidence="4">
    <location>
        <begin position="161"/>
        <end position="189"/>
    </location>
</feature>
<dbReference type="GO" id="GO:0001725">
    <property type="term" value="C:stress fiber"/>
    <property type="evidence" value="ECO:0007669"/>
    <property type="project" value="TreeGrafter"/>
</dbReference>
<dbReference type="Proteomes" id="UP000784294">
    <property type="component" value="Unassembled WGS sequence"/>
</dbReference>
<feature type="non-terminal residue" evidence="6">
    <location>
        <position position="299"/>
    </location>
</feature>
<evidence type="ECO:0000256" key="4">
    <source>
        <dbReference type="SAM" id="MobiDB-lite"/>
    </source>
</evidence>
<keyword evidence="2" id="KW-0963">Cytoplasm</keyword>
<dbReference type="SMART" id="SM00228">
    <property type="entry name" value="PDZ"/>
    <property type="match status" value="1"/>
</dbReference>
<feature type="region of interest" description="Disordered" evidence="4">
    <location>
        <begin position="203"/>
        <end position="272"/>
    </location>
</feature>
<dbReference type="GO" id="GO:0003779">
    <property type="term" value="F:actin binding"/>
    <property type="evidence" value="ECO:0007669"/>
    <property type="project" value="TreeGrafter"/>
</dbReference>
<keyword evidence="7" id="KW-1185">Reference proteome</keyword>
<sequence length="299" mass="31360">MPIHIQLCRPDASLAWGFRLQGGRDFGQPVVISAVNPDGLADQHGLCPGDRVLAIGGDATYAFTHQQAQQAVIRCGNELTFEVVRGDLVSSPTRDSGPGNLTAMPTPPASSQYYATGGDFYHAQSVNQPAHPRTTMRSQVTLNMRPGATVSTASGVADVAQPRTSVFPTGSGLRLTSAPPYKPQPSTGYISSSLKHAIAASQATPLQARPGLDVTPTPARPAHMQSAHPFGQRASGSKFDSSPSPGGRPSRPEGSGRSPVNRLSQSQVHRGEAGDVLLHHESVSGSAERPICFTCKATI</sequence>
<dbReference type="GO" id="GO:0005737">
    <property type="term" value="C:cytoplasm"/>
    <property type="evidence" value="ECO:0007669"/>
    <property type="project" value="UniProtKB-SubCell"/>
</dbReference>
<dbReference type="OrthoDB" id="44841at2759"/>
<dbReference type="PANTHER" id="PTHR24214">
    <property type="entry name" value="PDZ AND LIM DOMAIN PROTEIN ZASP"/>
    <property type="match status" value="1"/>
</dbReference>
<accession>A0A448X857</accession>
<dbReference type="GO" id="GO:0030036">
    <property type="term" value="P:actin cytoskeleton organization"/>
    <property type="evidence" value="ECO:0007669"/>
    <property type="project" value="TreeGrafter"/>
</dbReference>
<dbReference type="EMBL" id="CAAALY010112290">
    <property type="protein sequence ID" value="VEL30431.1"/>
    <property type="molecule type" value="Genomic_DNA"/>
</dbReference>
<evidence type="ECO:0000313" key="6">
    <source>
        <dbReference type="EMBL" id="VEL30431.1"/>
    </source>
</evidence>
<dbReference type="InterPro" id="IPR036034">
    <property type="entry name" value="PDZ_sf"/>
</dbReference>
<dbReference type="FunFam" id="2.30.42.10:FF:000055">
    <property type="entry name" value="PDZ and LIM domain protein 3"/>
    <property type="match status" value="1"/>
</dbReference>
<dbReference type="PROSITE" id="PS50106">
    <property type="entry name" value="PDZ"/>
    <property type="match status" value="1"/>
</dbReference>
<name>A0A448X857_9PLAT</name>
<dbReference type="SUPFAM" id="SSF50156">
    <property type="entry name" value="PDZ domain-like"/>
    <property type="match status" value="1"/>
</dbReference>
<dbReference type="GO" id="GO:0031941">
    <property type="term" value="C:filamentous actin"/>
    <property type="evidence" value="ECO:0007669"/>
    <property type="project" value="TreeGrafter"/>
</dbReference>
<dbReference type="PANTHER" id="PTHR24214:SF38">
    <property type="entry name" value="PDZ AND LIM DOMAIN PROTEIN ZASP-RELATED"/>
    <property type="match status" value="1"/>
</dbReference>
<comment type="caution">
    <text evidence="6">The sequence shown here is derived from an EMBL/GenBank/DDBJ whole genome shotgun (WGS) entry which is preliminary data.</text>
</comment>
<dbReference type="GO" id="GO:0061061">
    <property type="term" value="P:muscle structure development"/>
    <property type="evidence" value="ECO:0007669"/>
    <property type="project" value="TreeGrafter"/>
</dbReference>
<evidence type="ECO:0000313" key="7">
    <source>
        <dbReference type="Proteomes" id="UP000784294"/>
    </source>
</evidence>
<evidence type="ECO:0000259" key="5">
    <source>
        <dbReference type="PROSITE" id="PS50106"/>
    </source>
</evidence>
<dbReference type="Pfam" id="PF00595">
    <property type="entry name" value="PDZ"/>
    <property type="match status" value="1"/>
</dbReference>
<proteinExistence type="predicted"/>
<keyword evidence="3" id="KW-0862">Zinc</keyword>
<dbReference type="CDD" id="cd23068">
    <property type="entry name" value="PDZ_ZASP52-like"/>
    <property type="match status" value="1"/>
</dbReference>
<feature type="compositionally biased region" description="Low complexity" evidence="4">
    <location>
        <begin position="241"/>
        <end position="259"/>
    </location>
</feature>
<keyword evidence="3" id="KW-0479">Metal-binding</keyword>
<evidence type="ECO:0000256" key="3">
    <source>
        <dbReference type="ARBA" id="ARBA00023038"/>
    </source>
</evidence>
<dbReference type="GO" id="GO:0051371">
    <property type="term" value="F:muscle alpha-actinin binding"/>
    <property type="evidence" value="ECO:0007669"/>
    <property type="project" value="TreeGrafter"/>
</dbReference>
<evidence type="ECO:0000256" key="2">
    <source>
        <dbReference type="ARBA" id="ARBA00022490"/>
    </source>
</evidence>
<keyword evidence="3" id="KW-0440">LIM domain</keyword>
<organism evidence="6 7">
    <name type="scientific">Protopolystoma xenopodis</name>
    <dbReference type="NCBI Taxonomy" id="117903"/>
    <lineage>
        <taxon>Eukaryota</taxon>
        <taxon>Metazoa</taxon>
        <taxon>Spiralia</taxon>
        <taxon>Lophotrochozoa</taxon>
        <taxon>Platyhelminthes</taxon>
        <taxon>Monogenea</taxon>
        <taxon>Polyopisthocotylea</taxon>
        <taxon>Polystomatidea</taxon>
        <taxon>Polystomatidae</taxon>
        <taxon>Protopolystoma</taxon>
    </lineage>
</organism>
<dbReference type="InterPro" id="IPR050604">
    <property type="entry name" value="PDZ-LIM_domain"/>
</dbReference>
<dbReference type="Gene3D" id="2.30.42.10">
    <property type="match status" value="1"/>
</dbReference>
<reference evidence="6" key="1">
    <citation type="submission" date="2018-11" db="EMBL/GenBank/DDBJ databases">
        <authorList>
            <consortium name="Pathogen Informatics"/>
        </authorList>
    </citation>
    <scope>NUCLEOTIDE SEQUENCE</scope>
</reference>